<dbReference type="GO" id="GO:0003713">
    <property type="term" value="F:transcription coactivator activity"/>
    <property type="evidence" value="ECO:0007669"/>
    <property type="project" value="InterPro"/>
</dbReference>
<dbReference type="Proteomes" id="UP000772434">
    <property type="component" value="Unassembled WGS sequence"/>
</dbReference>
<dbReference type="SUPFAM" id="SSF57850">
    <property type="entry name" value="RING/U-box"/>
    <property type="match status" value="1"/>
</dbReference>
<keyword evidence="1" id="KW-0479">Metal-binding</keyword>
<feature type="compositionally biased region" description="Basic and acidic residues" evidence="9">
    <location>
        <begin position="458"/>
        <end position="468"/>
    </location>
</feature>
<evidence type="ECO:0000256" key="1">
    <source>
        <dbReference type="ARBA" id="ARBA00022723"/>
    </source>
</evidence>
<comment type="caution">
    <text evidence="15">The sequence shown here is derived from an EMBL/GenBank/DDBJ whole genome shotgun (WGS) entry which is preliminary data.</text>
</comment>
<proteinExistence type="predicted"/>
<dbReference type="GO" id="GO:0006357">
    <property type="term" value="P:regulation of transcription by RNA polymerase II"/>
    <property type="evidence" value="ECO:0007669"/>
    <property type="project" value="InterPro"/>
</dbReference>
<dbReference type="Pfam" id="PF25299">
    <property type="entry name" value="ZZ_ADA2"/>
    <property type="match status" value="1"/>
</dbReference>
<dbReference type="EMBL" id="JADNRY010000076">
    <property type="protein sequence ID" value="KAF9067207.1"/>
    <property type="molecule type" value="Genomic_DNA"/>
</dbReference>
<dbReference type="Pfam" id="PF00249">
    <property type="entry name" value="Myb_DNA-binding"/>
    <property type="match status" value="1"/>
</dbReference>
<dbReference type="SUPFAM" id="SSF46689">
    <property type="entry name" value="Homeodomain-like"/>
    <property type="match status" value="2"/>
</dbReference>
<keyword evidence="3" id="KW-0862">Zinc</keyword>
<dbReference type="Pfam" id="PF22941">
    <property type="entry name" value="TADA2A-like_3rd"/>
    <property type="match status" value="1"/>
</dbReference>
<protein>
    <recommendedName>
        <fullName evidence="7">Transcriptional adapter 2</fullName>
    </recommendedName>
</protein>
<dbReference type="Pfam" id="PF04433">
    <property type="entry name" value="SWIRM"/>
    <property type="match status" value="1"/>
</dbReference>
<evidence type="ECO:0000256" key="6">
    <source>
        <dbReference type="ARBA" id="ARBA00023242"/>
    </source>
</evidence>
<keyword evidence="6 7" id="KW-0539">Nucleus</keyword>
<dbReference type="SMART" id="SM00717">
    <property type="entry name" value="SANT"/>
    <property type="match status" value="1"/>
</dbReference>
<evidence type="ECO:0000256" key="5">
    <source>
        <dbReference type="ARBA" id="ARBA00023163"/>
    </source>
</evidence>
<dbReference type="InterPro" id="IPR041983">
    <property type="entry name" value="ADA2-like_ZZ"/>
</dbReference>
<keyword evidence="16" id="KW-1185">Reference proteome</keyword>
<feature type="compositionally biased region" description="Polar residues" evidence="9">
    <location>
        <begin position="598"/>
        <end position="615"/>
    </location>
</feature>
<name>A0A9P5PQ59_9AGAR</name>
<feature type="domain" description="HTH myb-type" evidence="14">
    <location>
        <begin position="89"/>
        <end position="136"/>
    </location>
</feature>
<evidence type="ECO:0000259" key="12">
    <source>
        <dbReference type="PROSITE" id="PS50934"/>
    </source>
</evidence>
<dbReference type="PROSITE" id="PS51294">
    <property type="entry name" value="HTH_MYB"/>
    <property type="match status" value="1"/>
</dbReference>
<dbReference type="PROSITE" id="PS50135">
    <property type="entry name" value="ZF_ZZ_2"/>
    <property type="match status" value="1"/>
</dbReference>
<feature type="compositionally biased region" description="Polar residues" evidence="9">
    <location>
        <begin position="435"/>
        <end position="454"/>
    </location>
</feature>
<feature type="region of interest" description="Disordered" evidence="9">
    <location>
        <begin position="566"/>
        <end position="615"/>
    </location>
</feature>
<dbReference type="InterPro" id="IPR017884">
    <property type="entry name" value="SANT_dom"/>
</dbReference>
<dbReference type="GO" id="GO:0003682">
    <property type="term" value="F:chromatin binding"/>
    <property type="evidence" value="ECO:0007669"/>
    <property type="project" value="TreeGrafter"/>
</dbReference>
<dbReference type="Gene3D" id="3.30.60.90">
    <property type="match status" value="1"/>
</dbReference>
<feature type="compositionally biased region" description="Low complexity" evidence="9">
    <location>
        <begin position="569"/>
        <end position="587"/>
    </location>
</feature>
<evidence type="ECO:0000256" key="9">
    <source>
        <dbReference type="SAM" id="MobiDB-lite"/>
    </source>
</evidence>
<feature type="domain" description="Myb-like" evidence="10">
    <location>
        <begin position="89"/>
        <end position="132"/>
    </location>
</feature>
<dbReference type="PROSITE" id="PS50090">
    <property type="entry name" value="MYB_LIKE"/>
    <property type="match status" value="1"/>
</dbReference>
<dbReference type="InterPro" id="IPR043145">
    <property type="entry name" value="Znf_ZZ_sf"/>
</dbReference>
<accession>A0A9P5PQ59</accession>
<dbReference type="OrthoDB" id="270417at2759"/>
<feature type="domain" description="SWIRM" evidence="12">
    <location>
        <begin position="476"/>
        <end position="572"/>
    </location>
</feature>
<dbReference type="Gene3D" id="1.10.10.60">
    <property type="entry name" value="Homeodomain-like"/>
    <property type="match status" value="1"/>
</dbReference>
<feature type="domain" description="ZZ-type" evidence="11">
    <location>
        <begin position="21"/>
        <end position="82"/>
    </location>
</feature>
<evidence type="ECO:0000313" key="15">
    <source>
        <dbReference type="EMBL" id="KAF9067207.1"/>
    </source>
</evidence>
<evidence type="ECO:0000259" key="14">
    <source>
        <dbReference type="PROSITE" id="PS51294"/>
    </source>
</evidence>
<dbReference type="InterPro" id="IPR009057">
    <property type="entry name" value="Homeodomain-like_sf"/>
</dbReference>
<dbReference type="FunFam" id="1.10.10.10:FF:000087">
    <property type="entry name" value="Transcriptional adapter 2"/>
    <property type="match status" value="1"/>
</dbReference>
<dbReference type="InterPro" id="IPR055141">
    <property type="entry name" value="TADA2A_B-like_dom"/>
</dbReference>
<feature type="region of interest" description="Disordered" evidence="9">
    <location>
        <begin position="430"/>
        <end position="482"/>
    </location>
</feature>
<evidence type="ECO:0000259" key="13">
    <source>
        <dbReference type="PROSITE" id="PS51293"/>
    </source>
</evidence>
<evidence type="ECO:0000256" key="3">
    <source>
        <dbReference type="ARBA" id="ARBA00022833"/>
    </source>
</evidence>
<keyword evidence="5 7" id="KW-0804">Transcription</keyword>
<dbReference type="InterPro" id="IPR007526">
    <property type="entry name" value="SWIRM"/>
</dbReference>
<evidence type="ECO:0000256" key="8">
    <source>
        <dbReference type="PROSITE-ProRule" id="PRU00228"/>
    </source>
</evidence>
<evidence type="ECO:0000256" key="2">
    <source>
        <dbReference type="ARBA" id="ARBA00022771"/>
    </source>
</evidence>
<dbReference type="GO" id="GO:0070461">
    <property type="term" value="C:SAGA-type complex"/>
    <property type="evidence" value="ECO:0007669"/>
    <property type="project" value="TreeGrafter"/>
</dbReference>
<dbReference type="GO" id="GO:0008270">
    <property type="term" value="F:zinc ion binding"/>
    <property type="evidence" value="ECO:0007669"/>
    <property type="project" value="UniProtKB-KW"/>
</dbReference>
<organism evidence="15 16">
    <name type="scientific">Rhodocollybia butyracea</name>
    <dbReference type="NCBI Taxonomy" id="206335"/>
    <lineage>
        <taxon>Eukaryota</taxon>
        <taxon>Fungi</taxon>
        <taxon>Dikarya</taxon>
        <taxon>Basidiomycota</taxon>
        <taxon>Agaricomycotina</taxon>
        <taxon>Agaricomycetes</taxon>
        <taxon>Agaricomycetidae</taxon>
        <taxon>Agaricales</taxon>
        <taxon>Marasmiineae</taxon>
        <taxon>Omphalotaceae</taxon>
        <taxon>Rhodocollybia</taxon>
    </lineage>
</organism>
<reference evidence="15" key="1">
    <citation type="submission" date="2020-11" db="EMBL/GenBank/DDBJ databases">
        <authorList>
            <consortium name="DOE Joint Genome Institute"/>
            <person name="Ahrendt S."/>
            <person name="Riley R."/>
            <person name="Andreopoulos W."/>
            <person name="Labutti K."/>
            <person name="Pangilinan J."/>
            <person name="Ruiz-Duenas F.J."/>
            <person name="Barrasa J.M."/>
            <person name="Sanchez-Garcia M."/>
            <person name="Camarero S."/>
            <person name="Miyauchi S."/>
            <person name="Serrano A."/>
            <person name="Linde D."/>
            <person name="Babiker R."/>
            <person name="Drula E."/>
            <person name="Ayuso-Fernandez I."/>
            <person name="Pacheco R."/>
            <person name="Padilla G."/>
            <person name="Ferreira P."/>
            <person name="Barriuso J."/>
            <person name="Kellner H."/>
            <person name="Castanera R."/>
            <person name="Alfaro M."/>
            <person name="Ramirez L."/>
            <person name="Pisabarro A.G."/>
            <person name="Kuo A."/>
            <person name="Tritt A."/>
            <person name="Lipzen A."/>
            <person name="He G."/>
            <person name="Yan M."/>
            <person name="Ng V."/>
            <person name="Cullen D."/>
            <person name="Martin F."/>
            <person name="Rosso M.-N."/>
            <person name="Henrissat B."/>
            <person name="Hibbett D."/>
            <person name="Martinez A.T."/>
            <person name="Grigoriev I.V."/>
        </authorList>
    </citation>
    <scope>NUCLEOTIDE SEQUENCE</scope>
    <source>
        <strain evidence="15">AH 40177</strain>
    </source>
</reference>
<dbReference type="CDD" id="cd00167">
    <property type="entry name" value="SANT"/>
    <property type="match status" value="1"/>
</dbReference>
<evidence type="ECO:0000259" key="10">
    <source>
        <dbReference type="PROSITE" id="PS50090"/>
    </source>
</evidence>
<dbReference type="PROSITE" id="PS51293">
    <property type="entry name" value="SANT"/>
    <property type="match status" value="1"/>
</dbReference>
<dbReference type="InterPro" id="IPR036388">
    <property type="entry name" value="WH-like_DNA-bd_sf"/>
</dbReference>
<dbReference type="PIRSF" id="PIRSF025024">
    <property type="entry name" value="Transcriptional_adaptor_2"/>
    <property type="match status" value="1"/>
</dbReference>
<dbReference type="InterPro" id="IPR017930">
    <property type="entry name" value="Myb_dom"/>
</dbReference>
<feature type="region of interest" description="Disordered" evidence="9">
    <location>
        <begin position="269"/>
        <end position="289"/>
    </location>
</feature>
<dbReference type="InterPro" id="IPR000433">
    <property type="entry name" value="Znf_ZZ"/>
</dbReference>
<keyword evidence="4 7" id="KW-0805">Transcription regulation</keyword>
<dbReference type="PROSITE" id="PS50934">
    <property type="entry name" value="SWIRM"/>
    <property type="match status" value="1"/>
</dbReference>
<gene>
    <name evidence="15" type="ORF">BDP27DRAFT_1329148</name>
</gene>
<dbReference type="GO" id="GO:0006338">
    <property type="term" value="P:chromatin remodeling"/>
    <property type="evidence" value="ECO:0007669"/>
    <property type="project" value="TreeGrafter"/>
</dbReference>
<dbReference type="PANTHER" id="PTHR12374">
    <property type="entry name" value="TRANSCRIPTIONAL ADAPTOR 2 ADA2 -RELATED"/>
    <property type="match status" value="1"/>
</dbReference>
<evidence type="ECO:0000256" key="4">
    <source>
        <dbReference type="ARBA" id="ARBA00023015"/>
    </source>
</evidence>
<keyword evidence="2 8" id="KW-0863">Zinc-finger</keyword>
<sequence length="615" mass="68937">MTVTQRKAQGSHDDIALHEPGAEYHCDSCSSDLTHTIRIKCADPVCEAGDGVDLCPSCFCAGKEFSNHKRGHPYRVIEISSHPIFSEDWGADEELLLVKGIATHGFGNWKKIAETVRTHTKEDCATHYNEVYIKSMGWPLPPMDQTFNISPAEFQDRKRRRITEMNAAPLPPLKPSPVSLPGIHEITGFFPGRLEFEHEIDHDAEDLVKDLEFGVVMQYGGEEIPEDENDLDVKARLRWEDEKKNSGTSAKKAVFAGKGKSINFTNSIANGHHSSPPMIPKETPVSVSTNEEGNEEDVEEITQPPPIETDDSVAFKCTLLEMYFQRVEKRLEAKSIIYDRGLLEYKKIQALEKKRPREEREIINRFRPFSRLGTAADYEAFTADILYEALLRKRIKELQDWRRLGLQTAGDIERYDTDLGRRSQIKASNREFFSHQKSGRQSSGPDQRRSSLASYTGDDSRKSHDRENTPLTGSSTAIVRRAPPLNLANSPSLHLLTPGEQTLCSQLRILPKPYLVIKETLVREYARRGGKLRRREARDLVKVDVNKTSRVWDFLVQAGFLKITPDVDTSTSAPSTSANPAATSASPVKDTTARPVSISATSTPVLPSATWNSPS</sequence>
<comment type="subcellular location">
    <subcellularLocation>
        <location evidence="7">Nucleus</location>
    </subcellularLocation>
</comment>
<evidence type="ECO:0000313" key="16">
    <source>
        <dbReference type="Proteomes" id="UP000772434"/>
    </source>
</evidence>
<dbReference type="InterPro" id="IPR001005">
    <property type="entry name" value="SANT/Myb"/>
</dbReference>
<dbReference type="AlphaFoldDB" id="A0A9P5PQ59"/>
<dbReference type="CDD" id="cd02335">
    <property type="entry name" value="ZZ_ADA2"/>
    <property type="match status" value="1"/>
</dbReference>
<dbReference type="InterPro" id="IPR016827">
    <property type="entry name" value="Ada2/TADA2"/>
</dbReference>
<evidence type="ECO:0000256" key="7">
    <source>
        <dbReference type="PIRNR" id="PIRNR025024"/>
    </source>
</evidence>
<dbReference type="Gene3D" id="1.10.10.10">
    <property type="entry name" value="Winged helix-like DNA-binding domain superfamily/Winged helix DNA-binding domain"/>
    <property type="match status" value="1"/>
</dbReference>
<dbReference type="PANTHER" id="PTHR12374:SF20">
    <property type="entry name" value="TRANSCRIPTIONAL ADAPTER 2-ALPHA"/>
    <property type="match status" value="1"/>
</dbReference>
<feature type="domain" description="SANT" evidence="13">
    <location>
        <begin position="84"/>
        <end position="136"/>
    </location>
</feature>
<evidence type="ECO:0000259" key="11">
    <source>
        <dbReference type="PROSITE" id="PS50135"/>
    </source>
</evidence>
<dbReference type="GO" id="GO:0005634">
    <property type="term" value="C:nucleus"/>
    <property type="evidence" value="ECO:0007669"/>
    <property type="project" value="UniProtKB-SubCell"/>
</dbReference>